<feature type="domain" description="RGS" evidence="2">
    <location>
        <begin position="175"/>
        <end position="278"/>
    </location>
</feature>
<reference evidence="3" key="1">
    <citation type="submission" date="2021-06" db="EMBL/GenBank/DDBJ databases">
        <authorList>
            <person name="Kallberg Y."/>
            <person name="Tangrot J."/>
            <person name="Rosling A."/>
        </authorList>
    </citation>
    <scope>NUCLEOTIDE SEQUENCE</scope>
    <source>
        <strain evidence="3">BR232B</strain>
    </source>
</reference>
<feature type="region of interest" description="Disordered" evidence="1">
    <location>
        <begin position="327"/>
        <end position="346"/>
    </location>
</feature>
<dbReference type="PANTHER" id="PTHR10845">
    <property type="entry name" value="REGULATOR OF G PROTEIN SIGNALING"/>
    <property type="match status" value="1"/>
</dbReference>
<proteinExistence type="predicted"/>
<gene>
    <name evidence="3" type="ORF">PBRASI_LOCUS3844</name>
</gene>
<dbReference type="PANTHER" id="PTHR10845:SF192">
    <property type="entry name" value="DOUBLE HIT, ISOFORM B"/>
    <property type="match status" value="1"/>
</dbReference>
<dbReference type="Pfam" id="PF00615">
    <property type="entry name" value="RGS"/>
    <property type="match status" value="1"/>
</dbReference>
<organism evidence="3 4">
    <name type="scientific">Paraglomus brasilianum</name>
    <dbReference type="NCBI Taxonomy" id="144538"/>
    <lineage>
        <taxon>Eukaryota</taxon>
        <taxon>Fungi</taxon>
        <taxon>Fungi incertae sedis</taxon>
        <taxon>Mucoromycota</taxon>
        <taxon>Glomeromycotina</taxon>
        <taxon>Glomeromycetes</taxon>
        <taxon>Paraglomerales</taxon>
        <taxon>Paraglomeraceae</taxon>
        <taxon>Paraglomus</taxon>
    </lineage>
</organism>
<comment type="caution">
    <text evidence="3">The sequence shown here is derived from an EMBL/GenBank/DDBJ whole genome shotgun (WGS) entry which is preliminary data.</text>
</comment>
<dbReference type="Proteomes" id="UP000789739">
    <property type="component" value="Unassembled WGS sequence"/>
</dbReference>
<feature type="compositionally biased region" description="Polar residues" evidence="1">
    <location>
        <begin position="109"/>
        <end position="126"/>
    </location>
</feature>
<name>A0A9N9FCH8_9GLOM</name>
<dbReference type="InterPro" id="IPR044926">
    <property type="entry name" value="RGS_subdomain_2"/>
</dbReference>
<accession>A0A9N9FCH8</accession>
<dbReference type="InterPro" id="IPR016137">
    <property type="entry name" value="RGS"/>
</dbReference>
<dbReference type="SMART" id="SM00315">
    <property type="entry name" value="RGS"/>
    <property type="match status" value="1"/>
</dbReference>
<evidence type="ECO:0000259" key="2">
    <source>
        <dbReference type="PROSITE" id="PS50132"/>
    </source>
</evidence>
<evidence type="ECO:0000313" key="4">
    <source>
        <dbReference type="Proteomes" id="UP000789739"/>
    </source>
</evidence>
<evidence type="ECO:0000256" key="1">
    <source>
        <dbReference type="SAM" id="MobiDB-lite"/>
    </source>
</evidence>
<dbReference type="SUPFAM" id="SSF48097">
    <property type="entry name" value="Regulator of G-protein signaling, RGS"/>
    <property type="match status" value="1"/>
</dbReference>
<dbReference type="Gene3D" id="1.10.167.10">
    <property type="entry name" value="Regulator of G-protein Signalling 4, domain 2"/>
    <property type="match status" value="1"/>
</dbReference>
<evidence type="ECO:0000313" key="3">
    <source>
        <dbReference type="EMBL" id="CAG8525421.1"/>
    </source>
</evidence>
<dbReference type="CDD" id="cd07440">
    <property type="entry name" value="RGS"/>
    <property type="match status" value="1"/>
</dbReference>
<dbReference type="PROSITE" id="PS50132">
    <property type="entry name" value="RGS"/>
    <property type="match status" value="1"/>
</dbReference>
<keyword evidence="4" id="KW-1185">Reference proteome</keyword>
<dbReference type="AlphaFoldDB" id="A0A9N9FCH8"/>
<dbReference type="InterPro" id="IPR036305">
    <property type="entry name" value="RGS_sf"/>
</dbReference>
<feature type="region of interest" description="Disordered" evidence="1">
    <location>
        <begin position="91"/>
        <end position="127"/>
    </location>
</feature>
<sequence>MSRSFRTTRRRSSVLEDDVTKTLLAAKTPTPISKRRGSAVSIESLQPSSRRNSIIMIDAPILATDFTNGQHKVLELTDTCEFINDVPAVLSLPSPPKSPDSENDEDIGTLSQHAHQRSLSMSSDNPIPSIGKPTQKFDYHYAYKQRSKMSTRKLESFFGEKPPLDICMKEIEKEGLKAMLNSKIPLCYFMYSLLEEYSAENLFFLLEVEQYESFDYLCSNQQFATAQHIFVTYLTPNSQFEVNVDDKVRKSVITSIKSQQNLRHCFNDAKRAVLALLEVSFAQFMRSNAADMMKRDIGEATTHYSPEARDNAILLLLRFLGRQSPLSSGSVPTPAPSAPSSPITSPTVAISQHRHQLVRTMVYEFVRALLDIDVETYFSEGIRNRFNDRGESKGNSVDMGTWEEDMELFGENGVGCAGANVKHRKSVKELNPFKKGHYRNGHGRR</sequence>
<dbReference type="EMBL" id="CAJVPI010000364">
    <property type="protein sequence ID" value="CAG8525421.1"/>
    <property type="molecule type" value="Genomic_DNA"/>
</dbReference>
<dbReference type="OrthoDB" id="196547at2759"/>
<protein>
    <submittedName>
        <fullName evidence="3">3645_t:CDS:1</fullName>
    </submittedName>
</protein>